<evidence type="ECO:0000313" key="3">
    <source>
        <dbReference type="Proteomes" id="UP000235119"/>
    </source>
</evidence>
<organism evidence="2 3">
    <name type="scientific">Lactobacillus crispatus</name>
    <dbReference type="NCBI Taxonomy" id="47770"/>
    <lineage>
        <taxon>Bacteria</taxon>
        <taxon>Bacillati</taxon>
        <taxon>Bacillota</taxon>
        <taxon>Bacilli</taxon>
        <taxon>Lactobacillales</taxon>
        <taxon>Lactobacillaceae</taxon>
        <taxon>Lactobacillus</taxon>
    </lineage>
</organism>
<keyword evidence="1" id="KW-1133">Transmembrane helix</keyword>
<dbReference type="AlphaFoldDB" id="A0A2N5KZA6"/>
<dbReference type="RefSeq" id="WP_068812924.1">
    <property type="nucleotide sequence ID" value="NZ_JASPEI010000035.1"/>
</dbReference>
<dbReference type="EMBL" id="PKIW01000015">
    <property type="protein sequence ID" value="PLT11562.1"/>
    <property type="molecule type" value="Genomic_DNA"/>
</dbReference>
<proteinExistence type="predicted"/>
<comment type="caution">
    <text evidence="2">The sequence shown here is derived from an EMBL/GenBank/DDBJ whole genome shotgun (WGS) entry which is preliminary data.</text>
</comment>
<keyword evidence="1" id="KW-0812">Transmembrane</keyword>
<evidence type="ECO:0000313" key="2">
    <source>
        <dbReference type="EMBL" id="PLT11562.1"/>
    </source>
</evidence>
<name>A0A2N5KZA6_9LACO</name>
<protein>
    <submittedName>
        <fullName evidence="2">Uncharacterized protein</fullName>
    </submittedName>
</protein>
<accession>A0A2N5KZA6</accession>
<sequence>MIIITGISILVCLVTIFLTMFLTSFLFIQDYSATKSVFKNAVEVSISRKKQSEIISQSTKLLNTIFKEIITEVVQTKDATLQQELKISKKDVKSFKQELNKILKEHEDLISVEAMKKRAKQTRQFDFFNLIKANTRFYSNNKNIALSKSIELYNNGKITFSELSKSINDIEKLDDVKARQYIATTRHKDVSKLFKFSNLVTQIFDISNKKKDTIKFVYSAWDKAPTPNVL</sequence>
<feature type="transmembrane region" description="Helical" evidence="1">
    <location>
        <begin position="6"/>
        <end position="28"/>
    </location>
</feature>
<reference evidence="2 3" key="1">
    <citation type="submission" date="2017-12" db="EMBL/GenBank/DDBJ databases">
        <title>Phylogenetic diversity of female urinary microbiome.</title>
        <authorList>
            <person name="Thomas-White K."/>
            <person name="Wolfe A.J."/>
        </authorList>
    </citation>
    <scope>NUCLEOTIDE SEQUENCE [LARGE SCALE GENOMIC DNA]</scope>
    <source>
        <strain evidence="2 3">UMB0085</strain>
    </source>
</reference>
<gene>
    <name evidence="2" type="ORF">CYJ79_04310</name>
</gene>
<keyword evidence="1" id="KW-0472">Membrane</keyword>
<evidence type="ECO:0000256" key="1">
    <source>
        <dbReference type="SAM" id="Phobius"/>
    </source>
</evidence>
<dbReference type="Proteomes" id="UP000235119">
    <property type="component" value="Unassembled WGS sequence"/>
</dbReference>